<evidence type="ECO:0000313" key="2">
    <source>
        <dbReference type="Proteomes" id="UP000275530"/>
    </source>
</evidence>
<sequence>MTKLSVLTAVLVLSVSARPCLSEGTQTNGKLISEEAVKAASAELYSDILVRACRNGWRYPRSYIEIGFSRHLAELKLQLVDQGYTVVPDMTANDPQVYGTISGAKRRLVGSRQFSCSHPYWRDE</sequence>
<name>A0A6M7THD1_9HYPH</name>
<protein>
    <submittedName>
        <fullName evidence="1">Uncharacterized protein</fullName>
    </submittedName>
</protein>
<comment type="caution">
    <text evidence="1">The sequence shown here is derived from an EMBL/GenBank/DDBJ whole genome shotgun (WGS) entry which is preliminary data.</text>
</comment>
<dbReference type="EMBL" id="QZXA01000025">
    <property type="protein sequence ID" value="RJT28138.1"/>
    <property type="molecule type" value="Genomic_DNA"/>
</dbReference>
<keyword evidence="2" id="KW-1185">Reference proteome</keyword>
<organism evidence="1 2">
    <name type="scientific">Mesorhizobium jarvisii</name>
    <dbReference type="NCBI Taxonomy" id="1777867"/>
    <lineage>
        <taxon>Bacteria</taxon>
        <taxon>Pseudomonadati</taxon>
        <taxon>Pseudomonadota</taxon>
        <taxon>Alphaproteobacteria</taxon>
        <taxon>Hyphomicrobiales</taxon>
        <taxon>Phyllobacteriaceae</taxon>
        <taxon>Mesorhizobium</taxon>
    </lineage>
</organism>
<gene>
    <name evidence="1" type="ORF">D3242_33080</name>
</gene>
<dbReference type="AlphaFoldDB" id="A0A6M7THD1"/>
<reference evidence="1 2" key="1">
    <citation type="submission" date="2018-09" db="EMBL/GenBank/DDBJ databases">
        <title>Mesorhizobium carmichaelinearum sp. nov. isolated from Carmichaelinea spp. root nodules in New Zealand.</title>
        <authorList>
            <person name="De Meyer S.E."/>
        </authorList>
    </citation>
    <scope>NUCLEOTIDE SEQUENCE [LARGE SCALE GENOMIC DNA]</scope>
    <source>
        <strain evidence="1 2">LMG 28313</strain>
    </source>
</reference>
<evidence type="ECO:0000313" key="1">
    <source>
        <dbReference type="EMBL" id="RJT28138.1"/>
    </source>
</evidence>
<proteinExistence type="predicted"/>
<dbReference type="RefSeq" id="WP_019859697.1">
    <property type="nucleotide sequence ID" value="NZ_CP033507.1"/>
</dbReference>
<dbReference type="Proteomes" id="UP000275530">
    <property type="component" value="Unassembled WGS sequence"/>
</dbReference>
<accession>A0A6M7THD1</accession>